<dbReference type="AlphaFoldDB" id="A0A9N9PUY3"/>
<protein>
    <submittedName>
        <fullName evidence="1">Uncharacterized protein</fullName>
    </submittedName>
</protein>
<gene>
    <name evidence="1" type="ORF">HYFRA_00002277</name>
</gene>
<reference evidence="1" key="1">
    <citation type="submission" date="2021-07" db="EMBL/GenBank/DDBJ databases">
        <authorList>
            <person name="Durling M."/>
        </authorList>
    </citation>
    <scope>NUCLEOTIDE SEQUENCE</scope>
</reference>
<evidence type="ECO:0000313" key="2">
    <source>
        <dbReference type="Proteomes" id="UP000696280"/>
    </source>
</evidence>
<dbReference type="EMBL" id="CAJVRL010000103">
    <property type="protein sequence ID" value="CAG8960741.1"/>
    <property type="molecule type" value="Genomic_DNA"/>
</dbReference>
<sequence length="101" mass="11141">MGSSSPIFEVIAHVSVRGFEGHAFTPRQLGRGSWEGISALRLHLGGKTFVPTHHDPIPSPQCSITSPCLPKIPKHSRRRCATLLRNAKRCFDQVTAHRSCD</sequence>
<evidence type="ECO:0000313" key="1">
    <source>
        <dbReference type="EMBL" id="CAG8960741.1"/>
    </source>
</evidence>
<keyword evidence="2" id="KW-1185">Reference proteome</keyword>
<name>A0A9N9PUY3_9HELO</name>
<comment type="caution">
    <text evidence="1">The sequence shown here is derived from an EMBL/GenBank/DDBJ whole genome shotgun (WGS) entry which is preliminary data.</text>
</comment>
<accession>A0A9N9PUY3</accession>
<dbReference type="Proteomes" id="UP000696280">
    <property type="component" value="Unassembled WGS sequence"/>
</dbReference>
<organism evidence="1 2">
    <name type="scientific">Hymenoscyphus fraxineus</name>
    <dbReference type="NCBI Taxonomy" id="746836"/>
    <lineage>
        <taxon>Eukaryota</taxon>
        <taxon>Fungi</taxon>
        <taxon>Dikarya</taxon>
        <taxon>Ascomycota</taxon>
        <taxon>Pezizomycotina</taxon>
        <taxon>Leotiomycetes</taxon>
        <taxon>Helotiales</taxon>
        <taxon>Helotiaceae</taxon>
        <taxon>Hymenoscyphus</taxon>
    </lineage>
</organism>
<proteinExistence type="predicted"/>